<feature type="transmembrane region" description="Helical" evidence="6">
    <location>
        <begin position="20"/>
        <end position="41"/>
    </location>
</feature>
<keyword evidence="9" id="KW-1185">Reference proteome</keyword>
<comment type="subcellular location">
    <subcellularLocation>
        <location evidence="1">Cell membrane</location>
        <topology evidence="1">Multi-pass membrane protein</topology>
    </subcellularLocation>
</comment>
<sequence>MYAFLKKDILVLVRNRTELAVLLAMPFLLIAILGFALSGLLSGNSEALLMEVAIVQEDDEQQGLTRFAEALEKSEMPAAEKSRLKEAAETTSPATLLQEILKGESLSSLVKVHEMDAAAAKRALEQEEIVATLTIPEDFTFQALQKMLLGAGDGSELQLMISDQAATQAEVFQSILDEIVQSLNFESAIFRTGVEAGAEETQPQFGGVESISAAEPISSFQYYTIGMAVMFALFVSGIISSMAYMEKKQFVFQRILLSNHHPFIYLTGKAISAAVIALCQFLILFFFSSLIFRAFDLTDLSFWPGMLLIAASLAVCVGALAAFLTSLMMRFNNDTITTVFSGIVVTIFAFLGGSFTPTDNLPVFIQQLGGWTPNGASLQAFLIWAQTQEIGLLWEPLSHVLLVAIALLILSLLIFPGKGEA</sequence>
<evidence type="ECO:0000256" key="2">
    <source>
        <dbReference type="ARBA" id="ARBA00022475"/>
    </source>
</evidence>
<dbReference type="AlphaFoldDB" id="A0A7H8Q979"/>
<accession>A0A7H8Q979</accession>
<evidence type="ECO:0000256" key="1">
    <source>
        <dbReference type="ARBA" id="ARBA00004651"/>
    </source>
</evidence>
<evidence type="ECO:0000313" key="8">
    <source>
        <dbReference type="EMBL" id="QKX50527.1"/>
    </source>
</evidence>
<evidence type="ECO:0000313" key="9">
    <source>
        <dbReference type="Proteomes" id="UP000509222"/>
    </source>
</evidence>
<dbReference type="Pfam" id="PF12698">
    <property type="entry name" value="ABC2_membrane_3"/>
    <property type="match status" value="1"/>
</dbReference>
<evidence type="ECO:0000256" key="4">
    <source>
        <dbReference type="ARBA" id="ARBA00022989"/>
    </source>
</evidence>
<dbReference type="PANTHER" id="PTHR30294">
    <property type="entry name" value="MEMBRANE COMPONENT OF ABC TRANSPORTER YHHJ-RELATED"/>
    <property type="match status" value="1"/>
</dbReference>
<dbReference type="InterPro" id="IPR013525">
    <property type="entry name" value="ABC2_TM"/>
</dbReference>
<evidence type="ECO:0000259" key="7">
    <source>
        <dbReference type="Pfam" id="PF12698"/>
    </source>
</evidence>
<dbReference type="GO" id="GO:0005886">
    <property type="term" value="C:plasma membrane"/>
    <property type="evidence" value="ECO:0007669"/>
    <property type="project" value="UniProtKB-SubCell"/>
</dbReference>
<keyword evidence="3 6" id="KW-0812">Transmembrane</keyword>
<dbReference type="PANTHER" id="PTHR30294:SF38">
    <property type="entry name" value="TRANSPORT PERMEASE PROTEIN"/>
    <property type="match status" value="1"/>
</dbReference>
<keyword evidence="2" id="KW-1003">Cell membrane</keyword>
<evidence type="ECO:0000256" key="3">
    <source>
        <dbReference type="ARBA" id="ARBA00022692"/>
    </source>
</evidence>
<gene>
    <name evidence="8" type="ORF">HF394_08010</name>
</gene>
<dbReference type="EMBL" id="CP051177">
    <property type="protein sequence ID" value="QKX50527.1"/>
    <property type="molecule type" value="Genomic_DNA"/>
</dbReference>
<keyword evidence="4 6" id="KW-1133">Transmembrane helix</keyword>
<dbReference type="Proteomes" id="UP000509222">
    <property type="component" value="Chromosome"/>
</dbReference>
<reference evidence="8 9" key="1">
    <citation type="submission" date="2020-04" db="EMBL/GenBank/DDBJ databases">
        <authorList>
            <person name="Pajer P."/>
            <person name="Broz P."/>
        </authorList>
    </citation>
    <scope>NUCLEOTIDE SEQUENCE [LARGE SCALE GENOMIC DNA]</scope>
    <source>
        <strain evidence="9">NRL-ATB46093</strain>
    </source>
</reference>
<reference evidence="9" key="2">
    <citation type="submission" date="2020-06" db="EMBL/GenBank/DDBJ databases">
        <title>Isolation of Planomicrobium glaciei.</title>
        <authorList>
            <person name="Malisova L."/>
            <person name="Safrankova R."/>
            <person name="Jakubu V."/>
            <person name="Spanelova P."/>
        </authorList>
    </citation>
    <scope>NUCLEOTIDE SEQUENCE [LARGE SCALE GENOMIC DNA]</scope>
    <source>
        <strain evidence="9">NRL-ATB46093</strain>
    </source>
</reference>
<proteinExistence type="predicted"/>
<evidence type="ECO:0000256" key="5">
    <source>
        <dbReference type="ARBA" id="ARBA00023136"/>
    </source>
</evidence>
<feature type="transmembrane region" description="Helical" evidence="6">
    <location>
        <begin position="397"/>
        <end position="415"/>
    </location>
</feature>
<dbReference type="InterPro" id="IPR051449">
    <property type="entry name" value="ABC-2_transporter_component"/>
</dbReference>
<dbReference type="GO" id="GO:0140359">
    <property type="term" value="F:ABC-type transporter activity"/>
    <property type="evidence" value="ECO:0007669"/>
    <property type="project" value="InterPro"/>
</dbReference>
<feature type="domain" description="ABC-2 type transporter transmembrane" evidence="7">
    <location>
        <begin position="22"/>
        <end position="412"/>
    </location>
</feature>
<name>A0A7H8Q979_9BACL</name>
<organism evidence="8 9">
    <name type="scientific">Planococcus glaciei</name>
    <dbReference type="NCBI Taxonomy" id="459472"/>
    <lineage>
        <taxon>Bacteria</taxon>
        <taxon>Bacillati</taxon>
        <taxon>Bacillota</taxon>
        <taxon>Bacilli</taxon>
        <taxon>Bacillales</taxon>
        <taxon>Caryophanaceae</taxon>
        <taxon>Planococcus</taxon>
    </lineage>
</organism>
<feature type="transmembrane region" description="Helical" evidence="6">
    <location>
        <begin position="301"/>
        <end position="324"/>
    </location>
</feature>
<dbReference type="Gene3D" id="3.40.1710.10">
    <property type="entry name" value="abc type-2 transporter like domain"/>
    <property type="match status" value="1"/>
</dbReference>
<evidence type="ECO:0000256" key="6">
    <source>
        <dbReference type="SAM" id="Phobius"/>
    </source>
</evidence>
<protein>
    <submittedName>
        <fullName evidence="8">ABC transporter permease</fullName>
    </submittedName>
</protein>
<feature type="transmembrane region" description="Helical" evidence="6">
    <location>
        <begin position="222"/>
        <end position="245"/>
    </location>
</feature>
<dbReference type="RefSeq" id="WP_036802702.1">
    <property type="nucleotide sequence ID" value="NZ_CP051177.1"/>
</dbReference>
<keyword evidence="5 6" id="KW-0472">Membrane</keyword>
<feature type="transmembrane region" description="Helical" evidence="6">
    <location>
        <begin position="266"/>
        <end position="295"/>
    </location>
</feature>
<feature type="transmembrane region" description="Helical" evidence="6">
    <location>
        <begin position="336"/>
        <end position="355"/>
    </location>
</feature>